<feature type="domain" description="ATP-grasp" evidence="5">
    <location>
        <begin position="118"/>
        <end position="318"/>
    </location>
</feature>
<dbReference type="InterPro" id="IPR005481">
    <property type="entry name" value="BC-like_N"/>
</dbReference>
<dbReference type="AlphaFoldDB" id="A0A381QN83"/>
<organism evidence="7">
    <name type="scientific">marine metagenome</name>
    <dbReference type="NCBI Taxonomy" id="408172"/>
    <lineage>
        <taxon>unclassified sequences</taxon>
        <taxon>metagenomes</taxon>
        <taxon>ecological metagenomes</taxon>
    </lineage>
</organism>
<dbReference type="InterPro" id="IPR005482">
    <property type="entry name" value="Biotin_COase_C"/>
</dbReference>
<evidence type="ECO:0008006" key="8">
    <source>
        <dbReference type="Google" id="ProtNLM"/>
    </source>
</evidence>
<protein>
    <recommendedName>
        <fullName evidence="8">Pyruvate carboxylase subunit A</fullName>
    </recommendedName>
</protein>
<dbReference type="GO" id="GO:0046872">
    <property type="term" value="F:metal ion binding"/>
    <property type="evidence" value="ECO:0007669"/>
    <property type="project" value="InterPro"/>
</dbReference>
<dbReference type="SUPFAM" id="SSF56059">
    <property type="entry name" value="Glutathione synthetase ATP-binding domain-like"/>
    <property type="match status" value="1"/>
</dbReference>
<gene>
    <name evidence="7" type="ORF">METZ01_LOCUS33238</name>
</gene>
<dbReference type="PROSITE" id="PS50975">
    <property type="entry name" value="ATP_GRASP"/>
    <property type="match status" value="1"/>
</dbReference>
<dbReference type="Pfam" id="PF02786">
    <property type="entry name" value="CPSase_L_D2"/>
    <property type="match status" value="1"/>
</dbReference>
<evidence type="ECO:0000256" key="4">
    <source>
        <dbReference type="ARBA" id="ARBA00023267"/>
    </source>
</evidence>
<dbReference type="SMART" id="SM00878">
    <property type="entry name" value="Biotin_carb_C"/>
    <property type="match status" value="1"/>
</dbReference>
<dbReference type="PANTHER" id="PTHR18866:SF127">
    <property type="match status" value="1"/>
</dbReference>
<dbReference type="InterPro" id="IPR016185">
    <property type="entry name" value="PreATP-grasp_dom_sf"/>
</dbReference>
<dbReference type="Pfam" id="PF02785">
    <property type="entry name" value="Biotin_carb_C"/>
    <property type="match status" value="1"/>
</dbReference>
<dbReference type="GO" id="GO:0016874">
    <property type="term" value="F:ligase activity"/>
    <property type="evidence" value="ECO:0007669"/>
    <property type="project" value="UniProtKB-KW"/>
</dbReference>
<dbReference type="EMBL" id="UINC01001425">
    <property type="protein sequence ID" value="SUZ80384.1"/>
    <property type="molecule type" value="Genomic_DNA"/>
</dbReference>
<dbReference type="InterPro" id="IPR011761">
    <property type="entry name" value="ATP-grasp"/>
</dbReference>
<evidence type="ECO:0000256" key="1">
    <source>
        <dbReference type="ARBA" id="ARBA00022598"/>
    </source>
</evidence>
<dbReference type="InterPro" id="IPR011054">
    <property type="entry name" value="Rudment_hybrid_motif"/>
</dbReference>
<keyword evidence="1" id="KW-0436">Ligase</keyword>
<keyword evidence="2" id="KW-0547">Nucleotide-binding</keyword>
<dbReference type="InterPro" id="IPR011764">
    <property type="entry name" value="Biotin_carboxylation_dom"/>
</dbReference>
<proteinExistence type="predicted"/>
<dbReference type="PROSITE" id="PS50979">
    <property type="entry name" value="BC"/>
    <property type="match status" value="1"/>
</dbReference>
<dbReference type="Gene3D" id="3.30.470.20">
    <property type="entry name" value="ATP-grasp fold, B domain"/>
    <property type="match status" value="1"/>
</dbReference>
<evidence type="ECO:0000313" key="7">
    <source>
        <dbReference type="EMBL" id="SUZ80384.1"/>
    </source>
</evidence>
<reference evidence="7" key="1">
    <citation type="submission" date="2018-05" db="EMBL/GenBank/DDBJ databases">
        <authorList>
            <person name="Lanie J.A."/>
            <person name="Ng W.-L."/>
            <person name="Kazmierczak K.M."/>
            <person name="Andrzejewski T.M."/>
            <person name="Davidsen T.M."/>
            <person name="Wayne K.J."/>
            <person name="Tettelin H."/>
            <person name="Glass J.I."/>
            <person name="Rusch D."/>
            <person name="Podicherti R."/>
            <person name="Tsui H.-C.T."/>
            <person name="Winkler M.E."/>
        </authorList>
    </citation>
    <scope>NUCLEOTIDE SEQUENCE</scope>
</reference>
<dbReference type="SUPFAM" id="SSF52440">
    <property type="entry name" value="PreATP-grasp domain"/>
    <property type="match status" value="1"/>
</dbReference>
<dbReference type="InterPro" id="IPR005479">
    <property type="entry name" value="CPAse_ATP-bd"/>
</dbReference>
<dbReference type="InterPro" id="IPR050856">
    <property type="entry name" value="Biotin_carboxylase_complex"/>
</dbReference>
<keyword evidence="3" id="KW-0067">ATP-binding</keyword>
<keyword evidence="4" id="KW-0092">Biotin</keyword>
<sequence>MKVLVANRGEIAVRIMRACRELGFQSVAVYSDCDRLAPHVRYADEAYEIGANEPAESYLNIDRLVDVAREADVTAVHPGYGFLSENAKFAAACRDANLTFIGPSADVIALMGGKVAARQAAQRAGVPVVPGTNTPLDPNLSDIEVKQIAREVGYPLFVKAVAGGGGRGMRVVREPEGLTSALREARSEAQTAFGDELVYLERQIVEPRHIEVQLLGDSHGAIVPFVERDCSIQRRYQKVVEESPAMFVTQELREQMATAAVALARSVGYVNAGTVEFLLDTAGKFYFLEMNTRLQVEHPVTEMITGVDLVHWQLHIAQGRHLTINPVETLTPRGHAIECRVYAEDPDNGFMPSPGTIRTLRTPSGPGIRDDSGVASGFEVPTWYDPLISKVITWGPDRVMAIARMRRAMDEYKVHGIKTTIPFFSWLLQSSAFHSGAFNTNFIDMMMAERNGKPLMEPTSEVEEVAVVGAALHAYLGKDAAAAKQPDKTSAWRRQAKVEALRVIS</sequence>
<dbReference type="Pfam" id="PF00289">
    <property type="entry name" value="Biotin_carb_N"/>
    <property type="match status" value="1"/>
</dbReference>
<accession>A0A381QN83</accession>
<evidence type="ECO:0000256" key="3">
    <source>
        <dbReference type="ARBA" id="ARBA00022840"/>
    </source>
</evidence>
<dbReference type="GO" id="GO:0005524">
    <property type="term" value="F:ATP binding"/>
    <property type="evidence" value="ECO:0007669"/>
    <property type="project" value="UniProtKB-KW"/>
</dbReference>
<dbReference type="NCBIfam" id="NF006367">
    <property type="entry name" value="PRK08591.1"/>
    <property type="match status" value="1"/>
</dbReference>
<dbReference type="PROSITE" id="PS00867">
    <property type="entry name" value="CPSASE_2"/>
    <property type="match status" value="1"/>
</dbReference>
<dbReference type="PANTHER" id="PTHR18866">
    <property type="entry name" value="CARBOXYLASE:PYRUVATE/ACETYL-COA/PROPIONYL-COA CARBOXYLASE"/>
    <property type="match status" value="1"/>
</dbReference>
<dbReference type="FunFam" id="3.40.50.20:FF:000010">
    <property type="entry name" value="Propionyl-CoA carboxylase subunit alpha"/>
    <property type="match status" value="1"/>
</dbReference>
<dbReference type="SUPFAM" id="SSF51246">
    <property type="entry name" value="Rudiment single hybrid motif"/>
    <property type="match status" value="1"/>
</dbReference>
<evidence type="ECO:0000259" key="5">
    <source>
        <dbReference type="PROSITE" id="PS50975"/>
    </source>
</evidence>
<feature type="domain" description="Biotin carboxylation" evidence="6">
    <location>
        <begin position="1"/>
        <end position="448"/>
    </location>
</feature>
<name>A0A381QN83_9ZZZZ</name>
<evidence type="ECO:0000259" key="6">
    <source>
        <dbReference type="PROSITE" id="PS50979"/>
    </source>
</evidence>
<evidence type="ECO:0000256" key="2">
    <source>
        <dbReference type="ARBA" id="ARBA00022741"/>
    </source>
</evidence>